<gene>
    <name evidence="4" type="ordered locus">Cpin_0448</name>
</gene>
<dbReference type="KEGG" id="cpi:Cpin_0448"/>
<dbReference type="AlphaFoldDB" id="A0A979FZJ6"/>
<dbReference type="EMBL" id="CP001699">
    <property type="protein sequence ID" value="ACU57946.1"/>
    <property type="molecule type" value="Genomic_DNA"/>
</dbReference>
<reference evidence="5" key="1">
    <citation type="submission" date="2009-08" db="EMBL/GenBank/DDBJ databases">
        <title>The complete genome of Chitinophaga pinensis DSM 2588.</title>
        <authorList>
            <consortium name="US DOE Joint Genome Institute (JGI-PGF)"/>
            <person name="Lucas S."/>
            <person name="Copeland A."/>
            <person name="Lapidus A."/>
            <person name="Glavina del Rio T."/>
            <person name="Dalin E."/>
            <person name="Tice H."/>
            <person name="Bruce D."/>
            <person name="Goodwin L."/>
            <person name="Pitluck S."/>
            <person name="Kyrpides N."/>
            <person name="Mavromatis K."/>
            <person name="Ivanova N."/>
            <person name="Mikhailova N."/>
            <person name="Sims D."/>
            <person name="Meinche L."/>
            <person name="Brettin T."/>
            <person name="Detter J.C."/>
            <person name="Han C."/>
            <person name="Larimer F."/>
            <person name="Land M."/>
            <person name="Hauser L."/>
            <person name="Markowitz V."/>
            <person name="Cheng J.-F."/>
            <person name="Hugenholtz P."/>
            <person name="Woyke T."/>
            <person name="Wu D."/>
            <person name="Spring S."/>
            <person name="Klenk H.-P."/>
            <person name="Eisen J.A."/>
        </authorList>
    </citation>
    <scope>NUCLEOTIDE SEQUENCE [LARGE SCALE GENOMIC DNA]</scope>
    <source>
        <strain evidence="5">ATCC 43595 / DSM 2588 / LMG 13176 / NBRC 15968 / NCIMB 11800 / UQM 2034</strain>
    </source>
</reference>
<dbReference type="InterPro" id="IPR036034">
    <property type="entry name" value="PDZ_sf"/>
</dbReference>
<sequence length="347" mass="37436">MSKLLQTLTLASITCFAFSSATIAQDKSSDKLGEYDEIVIKRNTNKDGKVTIEIKDGNVLVDGDKMDAYKDGDISVYRRRIRPVDGNTFNFAMPPGGGGIQLFNEDDEAGDDAMAIKPGKAVLGVFTEKKEAVGVTVKEVAKGTPAEKAGLLAGDIITKVDADKVDEPKDLFEKIGAHDPGDKVTITYLRDKKENTATVTLDERKGEGTLELFPRNDRNFRRIPRGSFNFGDGGPGQGFPGPGFNRDFRNFHENNEVKLGLSVQDTEDGKGAVVLSVAPGSAAEKAGFKANDIVTDIAGSEISSTRDVANAYRANKEKGSFSAKVKRNGQSKTLEVKVPKKLNKVDL</sequence>
<dbReference type="GO" id="GO:0016020">
    <property type="term" value="C:membrane"/>
    <property type="evidence" value="ECO:0007669"/>
    <property type="project" value="InterPro"/>
</dbReference>
<dbReference type="InterPro" id="IPR001478">
    <property type="entry name" value="PDZ"/>
</dbReference>
<organism evidence="4 5">
    <name type="scientific">Chitinophaga pinensis (strain ATCC 43595 / DSM 2588 / LMG 13176 / NBRC 15968 / NCIMB 11800 / UQM 2034)</name>
    <dbReference type="NCBI Taxonomy" id="485918"/>
    <lineage>
        <taxon>Bacteria</taxon>
        <taxon>Pseudomonadati</taxon>
        <taxon>Bacteroidota</taxon>
        <taxon>Chitinophagia</taxon>
        <taxon>Chitinophagales</taxon>
        <taxon>Chitinophagaceae</taxon>
        <taxon>Chitinophaga</taxon>
    </lineage>
</organism>
<name>A0A979FZJ6_CHIPD</name>
<comment type="cofactor">
    <cofactor evidence="1">
        <name>Zn(2+)</name>
        <dbReference type="ChEBI" id="CHEBI:29105"/>
    </cofactor>
</comment>
<accession>A0A979FZJ6</accession>
<dbReference type="PANTHER" id="PTHR42837:SF2">
    <property type="entry name" value="MEMBRANE METALLOPROTEASE ARASP2, CHLOROPLASTIC-RELATED"/>
    <property type="match status" value="1"/>
</dbReference>
<feature type="domain" description="PDZ" evidence="3">
    <location>
        <begin position="248"/>
        <end position="304"/>
    </location>
</feature>
<evidence type="ECO:0000256" key="2">
    <source>
        <dbReference type="SAM" id="SignalP"/>
    </source>
</evidence>
<evidence type="ECO:0000313" key="5">
    <source>
        <dbReference type="Proteomes" id="UP000002215"/>
    </source>
</evidence>
<dbReference type="GO" id="GO:0006508">
    <property type="term" value="P:proteolysis"/>
    <property type="evidence" value="ECO:0007669"/>
    <property type="project" value="InterPro"/>
</dbReference>
<evidence type="ECO:0000256" key="1">
    <source>
        <dbReference type="ARBA" id="ARBA00001947"/>
    </source>
</evidence>
<dbReference type="Pfam" id="PF13180">
    <property type="entry name" value="PDZ_2"/>
    <property type="match status" value="2"/>
</dbReference>
<dbReference type="GO" id="GO:0004222">
    <property type="term" value="F:metalloendopeptidase activity"/>
    <property type="evidence" value="ECO:0007669"/>
    <property type="project" value="InterPro"/>
</dbReference>
<feature type="domain" description="PDZ" evidence="3">
    <location>
        <begin position="119"/>
        <end position="165"/>
    </location>
</feature>
<dbReference type="InterPro" id="IPR004387">
    <property type="entry name" value="Pept_M50_Zn"/>
</dbReference>
<dbReference type="Proteomes" id="UP000002215">
    <property type="component" value="Chromosome"/>
</dbReference>
<protein>
    <submittedName>
        <fullName evidence="4">PDZ/DHR/GLGF domain protein</fullName>
    </submittedName>
</protein>
<dbReference type="PROSITE" id="PS50106">
    <property type="entry name" value="PDZ"/>
    <property type="match status" value="2"/>
</dbReference>
<proteinExistence type="predicted"/>
<dbReference type="SUPFAM" id="SSF50156">
    <property type="entry name" value="PDZ domain-like"/>
    <property type="match status" value="2"/>
</dbReference>
<dbReference type="Gene3D" id="2.30.42.10">
    <property type="match status" value="2"/>
</dbReference>
<feature type="signal peptide" evidence="2">
    <location>
        <begin position="1"/>
        <end position="24"/>
    </location>
</feature>
<evidence type="ECO:0000313" key="4">
    <source>
        <dbReference type="EMBL" id="ACU57946.1"/>
    </source>
</evidence>
<dbReference type="RefSeq" id="WP_012788122.1">
    <property type="nucleotide sequence ID" value="NC_013132.1"/>
</dbReference>
<dbReference type="PANTHER" id="PTHR42837">
    <property type="entry name" value="REGULATOR OF SIGMA-E PROTEASE RSEP"/>
    <property type="match status" value="1"/>
</dbReference>
<evidence type="ECO:0000259" key="3">
    <source>
        <dbReference type="PROSITE" id="PS50106"/>
    </source>
</evidence>
<feature type="chain" id="PRO_5036949379" evidence="2">
    <location>
        <begin position="25"/>
        <end position="347"/>
    </location>
</feature>
<dbReference type="SMART" id="SM00228">
    <property type="entry name" value="PDZ"/>
    <property type="match status" value="2"/>
</dbReference>
<reference evidence="4 5" key="2">
    <citation type="journal article" date="2010" name="Stand. Genomic Sci.">
        <title>Complete genome sequence of Chitinophaga pinensis type strain (UQM 2034).</title>
        <authorList>
            <person name="Glavina Del Rio T."/>
            <person name="Abt B."/>
            <person name="Spring S."/>
            <person name="Lapidus A."/>
            <person name="Nolan M."/>
            <person name="Tice H."/>
            <person name="Copeland A."/>
            <person name="Cheng J.F."/>
            <person name="Chen F."/>
            <person name="Bruce D."/>
            <person name="Goodwin L."/>
            <person name="Pitluck S."/>
            <person name="Ivanova N."/>
            <person name="Mavromatis K."/>
            <person name="Mikhailova N."/>
            <person name="Pati A."/>
            <person name="Chen A."/>
            <person name="Palaniappan K."/>
            <person name="Land M."/>
            <person name="Hauser L."/>
            <person name="Chang Y.J."/>
            <person name="Jeffries C.D."/>
            <person name="Chain P."/>
            <person name="Saunders E."/>
            <person name="Detter J.C."/>
            <person name="Brettin T."/>
            <person name="Rohde M."/>
            <person name="Goker M."/>
            <person name="Bristow J."/>
            <person name="Eisen J.A."/>
            <person name="Markowitz V."/>
            <person name="Hugenholtz P."/>
            <person name="Kyrpides N.C."/>
            <person name="Klenk H.P."/>
            <person name="Lucas S."/>
        </authorList>
    </citation>
    <scope>NUCLEOTIDE SEQUENCE [LARGE SCALE GENOMIC DNA]</scope>
    <source>
        <strain evidence="5">ATCC 43595 / DSM 2588 / LMG 13176 / NBRC 15968 / NCIMB 11800 / UQM 2034</strain>
    </source>
</reference>
<keyword evidence="2" id="KW-0732">Signal</keyword>